<keyword evidence="1" id="KW-0472">Membrane</keyword>
<evidence type="ECO:0000256" key="1">
    <source>
        <dbReference type="SAM" id="Phobius"/>
    </source>
</evidence>
<dbReference type="RefSeq" id="WP_113980216.1">
    <property type="nucleotide sequence ID" value="NZ_QMEY01000003.1"/>
</dbReference>
<dbReference type="EMBL" id="QMEY01000003">
    <property type="protein sequence ID" value="RBQ20011.1"/>
    <property type="molecule type" value="Genomic_DNA"/>
</dbReference>
<dbReference type="AlphaFoldDB" id="A0A366M1E9"/>
<protein>
    <submittedName>
        <fullName evidence="2">Uncharacterized protein</fullName>
    </submittedName>
</protein>
<keyword evidence="1" id="KW-0812">Transmembrane</keyword>
<dbReference type="OrthoDB" id="3536371at2"/>
<evidence type="ECO:0000313" key="2">
    <source>
        <dbReference type="EMBL" id="RBQ20011.1"/>
    </source>
</evidence>
<reference evidence="2 3" key="1">
    <citation type="submission" date="2018-06" db="EMBL/GenBank/DDBJ databases">
        <title>Sphaerisporangium craniellae sp. nov., isolated from a marine sponge in the South China Sea.</title>
        <authorList>
            <person name="Li L."/>
        </authorList>
    </citation>
    <scope>NUCLEOTIDE SEQUENCE [LARGE SCALE GENOMIC DNA]</scope>
    <source>
        <strain evidence="2 3">LHW63015</strain>
    </source>
</reference>
<dbReference type="Proteomes" id="UP000253303">
    <property type="component" value="Unassembled WGS sequence"/>
</dbReference>
<gene>
    <name evidence="2" type="ORF">DP939_09260</name>
</gene>
<evidence type="ECO:0000313" key="3">
    <source>
        <dbReference type="Proteomes" id="UP000253303"/>
    </source>
</evidence>
<organism evidence="2 3">
    <name type="scientific">Spongiactinospora rosea</name>
    <dbReference type="NCBI Taxonomy" id="2248750"/>
    <lineage>
        <taxon>Bacteria</taxon>
        <taxon>Bacillati</taxon>
        <taxon>Actinomycetota</taxon>
        <taxon>Actinomycetes</taxon>
        <taxon>Streptosporangiales</taxon>
        <taxon>Streptosporangiaceae</taxon>
        <taxon>Spongiactinospora</taxon>
    </lineage>
</organism>
<feature type="transmembrane region" description="Helical" evidence="1">
    <location>
        <begin position="37"/>
        <end position="61"/>
    </location>
</feature>
<accession>A0A366M1E9</accession>
<keyword evidence="3" id="KW-1185">Reference proteome</keyword>
<comment type="caution">
    <text evidence="2">The sequence shown here is derived from an EMBL/GenBank/DDBJ whole genome shotgun (WGS) entry which is preliminary data.</text>
</comment>
<sequence>MRLEIENSGLTPEDLASLGDFTHSQRPTGERGPTIDLLVGISANLASGAISAAATTLWLAWRHRRRQSLRDAESATVHVELETPTTTQAMIIHFHTDGTEAAHTLAATTPPDTHTIRITFPAP</sequence>
<name>A0A366M1E9_9ACTN</name>
<proteinExistence type="predicted"/>
<keyword evidence="1" id="KW-1133">Transmembrane helix</keyword>